<dbReference type="EMBL" id="JBEDUW010000003">
    <property type="protein sequence ID" value="KAK9939850.1"/>
    <property type="molecule type" value="Genomic_DNA"/>
</dbReference>
<keyword evidence="1" id="KW-0808">Transferase</keyword>
<dbReference type="InterPro" id="IPR029703">
    <property type="entry name" value="POL2"/>
</dbReference>
<keyword evidence="1" id="KW-0862">Zinc</keyword>
<dbReference type="GO" id="GO:0006272">
    <property type="term" value="P:leading strand elongation"/>
    <property type="evidence" value="ECO:0007669"/>
    <property type="project" value="TreeGrafter"/>
</dbReference>
<dbReference type="GO" id="GO:0006287">
    <property type="term" value="P:base-excision repair, gap-filling"/>
    <property type="evidence" value="ECO:0007669"/>
    <property type="project" value="TreeGrafter"/>
</dbReference>
<accession>A0AAW1XUU4</accession>
<comment type="cofactor">
    <cofactor evidence="1">
        <name>[4Fe-4S] cluster</name>
        <dbReference type="ChEBI" id="CHEBI:49883"/>
    </cofactor>
</comment>
<keyword evidence="1" id="KW-0539">Nucleus</keyword>
<keyword evidence="1" id="KW-0411">Iron-sulfur</keyword>
<comment type="catalytic activity">
    <reaction evidence="1">
        <text>DNA(n) + a 2'-deoxyribonucleoside 5'-triphosphate = DNA(n+1) + diphosphate</text>
        <dbReference type="Rhea" id="RHEA:22508"/>
        <dbReference type="Rhea" id="RHEA-COMP:17339"/>
        <dbReference type="Rhea" id="RHEA-COMP:17340"/>
        <dbReference type="ChEBI" id="CHEBI:33019"/>
        <dbReference type="ChEBI" id="CHEBI:61560"/>
        <dbReference type="ChEBI" id="CHEBI:173112"/>
        <dbReference type="EC" id="2.7.7.7"/>
    </reaction>
</comment>
<comment type="similarity">
    <text evidence="1">Belongs to the DNA polymerase type-B family.</text>
</comment>
<evidence type="ECO:0000256" key="2">
    <source>
        <dbReference type="SAM" id="Phobius"/>
    </source>
</evidence>
<comment type="function">
    <text evidence="1">DNA polymerase II participates in chromosomal DNA replication.</text>
</comment>
<name>A0AAW1XUU4_RUBAR</name>
<reference evidence="3 4" key="1">
    <citation type="journal article" date="2023" name="G3 (Bethesda)">
        <title>A chromosome-length genome assembly and annotation of blackberry (Rubus argutus, cv. 'Hillquist').</title>
        <authorList>
            <person name="Bruna T."/>
            <person name="Aryal R."/>
            <person name="Dudchenko O."/>
            <person name="Sargent D.J."/>
            <person name="Mead D."/>
            <person name="Buti M."/>
            <person name="Cavallini A."/>
            <person name="Hytonen T."/>
            <person name="Andres J."/>
            <person name="Pham M."/>
            <person name="Weisz D."/>
            <person name="Mascagni F."/>
            <person name="Usai G."/>
            <person name="Natali L."/>
            <person name="Bassil N."/>
            <person name="Fernandez G.E."/>
            <person name="Lomsadze A."/>
            <person name="Armour M."/>
            <person name="Olukolu B."/>
            <person name="Poorten T."/>
            <person name="Britton C."/>
            <person name="Davik J."/>
            <person name="Ashrafi H."/>
            <person name="Aiden E.L."/>
            <person name="Borodovsky M."/>
            <person name="Worthington M."/>
        </authorList>
    </citation>
    <scope>NUCLEOTIDE SEQUENCE [LARGE SCALE GENOMIC DNA]</scope>
    <source>
        <strain evidence="3">PI 553951</strain>
    </source>
</reference>
<dbReference type="PANTHER" id="PTHR10670">
    <property type="entry name" value="DNA POLYMERASE EPSILON CATALYTIC SUBUNIT A"/>
    <property type="match status" value="1"/>
</dbReference>
<evidence type="ECO:0000313" key="3">
    <source>
        <dbReference type="EMBL" id="KAK9939850.1"/>
    </source>
</evidence>
<dbReference type="PANTHER" id="PTHR10670:SF0">
    <property type="entry name" value="DNA POLYMERASE EPSILON CATALYTIC SUBUNIT A"/>
    <property type="match status" value="1"/>
</dbReference>
<dbReference type="GO" id="GO:0006297">
    <property type="term" value="P:nucleotide-excision repair, DNA gap filling"/>
    <property type="evidence" value="ECO:0007669"/>
    <property type="project" value="TreeGrafter"/>
</dbReference>
<dbReference type="GO" id="GO:0008310">
    <property type="term" value="F:single-stranded DNA 3'-5' DNA exonuclease activity"/>
    <property type="evidence" value="ECO:0007669"/>
    <property type="project" value="TreeGrafter"/>
</dbReference>
<protein>
    <recommendedName>
        <fullName evidence="1">DNA polymerase epsilon catalytic subunit</fullName>
        <ecNumber evidence="1">2.7.7.7</ecNumber>
    </recommendedName>
</protein>
<evidence type="ECO:0000313" key="4">
    <source>
        <dbReference type="Proteomes" id="UP001457282"/>
    </source>
</evidence>
<keyword evidence="1" id="KW-0863">Zinc-finger</keyword>
<organism evidence="3 4">
    <name type="scientific">Rubus argutus</name>
    <name type="common">Southern blackberry</name>
    <dbReference type="NCBI Taxonomy" id="59490"/>
    <lineage>
        <taxon>Eukaryota</taxon>
        <taxon>Viridiplantae</taxon>
        <taxon>Streptophyta</taxon>
        <taxon>Embryophyta</taxon>
        <taxon>Tracheophyta</taxon>
        <taxon>Spermatophyta</taxon>
        <taxon>Magnoliopsida</taxon>
        <taxon>eudicotyledons</taxon>
        <taxon>Gunneridae</taxon>
        <taxon>Pentapetalae</taxon>
        <taxon>rosids</taxon>
        <taxon>fabids</taxon>
        <taxon>Rosales</taxon>
        <taxon>Rosaceae</taxon>
        <taxon>Rosoideae</taxon>
        <taxon>Rosoideae incertae sedis</taxon>
        <taxon>Rubus</taxon>
    </lineage>
</organism>
<dbReference type="EC" id="2.7.7.7" evidence="1"/>
<dbReference type="GO" id="GO:0003677">
    <property type="term" value="F:DNA binding"/>
    <property type="evidence" value="ECO:0007669"/>
    <property type="project" value="UniProtKB-KW"/>
</dbReference>
<keyword evidence="4" id="KW-1185">Reference proteome</keyword>
<dbReference type="Proteomes" id="UP001457282">
    <property type="component" value="Unassembled WGS sequence"/>
</dbReference>
<comment type="subcellular location">
    <subcellularLocation>
        <location evidence="1">Nucleus</location>
    </subcellularLocation>
</comment>
<keyword evidence="1" id="KW-0548">Nucleotidyltransferase</keyword>
<comment type="caution">
    <text evidence="3">The sequence shown here is derived from an EMBL/GenBank/DDBJ whole genome shotgun (WGS) entry which is preliminary data.</text>
</comment>
<dbReference type="AlphaFoldDB" id="A0AAW1XUU4"/>
<keyword evidence="1" id="KW-0238">DNA-binding</keyword>
<keyword evidence="1" id="KW-0235">DNA replication</keyword>
<dbReference type="GO" id="GO:0003887">
    <property type="term" value="F:DNA-directed DNA polymerase activity"/>
    <property type="evidence" value="ECO:0007669"/>
    <property type="project" value="UniProtKB-KW"/>
</dbReference>
<dbReference type="GO" id="GO:0045004">
    <property type="term" value="P:DNA replication proofreading"/>
    <property type="evidence" value="ECO:0007669"/>
    <property type="project" value="TreeGrafter"/>
</dbReference>
<keyword evidence="2" id="KW-0472">Membrane</keyword>
<dbReference type="GO" id="GO:0008270">
    <property type="term" value="F:zinc ion binding"/>
    <property type="evidence" value="ECO:0007669"/>
    <property type="project" value="UniProtKB-KW"/>
</dbReference>
<gene>
    <name evidence="3" type="ORF">M0R45_016532</name>
</gene>
<keyword evidence="2" id="KW-1133">Transmembrane helix</keyword>
<evidence type="ECO:0000256" key="1">
    <source>
        <dbReference type="RuleBase" id="RU365029"/>
    </source>
</evidence>
<dbReference type="GO" id="GO:0000278">
    <property type="term" value="P:mitotic cell cycle"/>
    <property type="evidence" value="ECO:0007669"/>
    <property type="project" value="TreeGrafter"/>
</dbReference>
<keyword evidence="1" id="KW-0479">Metal-binding</keyword>
<proteinExistence type="inferred from homology"/>
<keyword evidence="1" id="KW-0408">Iron</keyword>
<keyword evidence="1" id="KW-0239">DNA-directed DNA polymerase</keyword>
<sequence>MRFSTDEKRFRTVRKKLAALIADPEIEVFYSVQSSFIHIQLIDQGIYETKVPSEFNVITQIGCVCKVDKKAEGDAKNGWSVSGLDMKNTTECSYLTQSISFFLLVSQLSNIMLTDVSHVTLGLWTYGSVIGRSEGRAIYAVYFPASRTITVVVVNPYQNKDLSPSFLEKQFREACQALSLELPPRNGIIMKVDYVGFVKDAEKILHQAINEHQIINVVAVFCGTMLIYVLDAVYHLYDFDV</sequence>
<feature type="transmembrane region" description="Helical" evidence="2">
    <location>
        <begin position="214"/>
        <end position="237"/>
    </location>
</feature>
<keyword evidence="1" id="KW-0004">4Fe-4S</keyword>
<dbReference type="GO" id="GO:0008622">
    <property type="term" value="C:epsilon DNA polymerase complex"/>
    <property type="evidence" value="ECO:0007669"/>
    <property type="project" value="InterPro"/>
</dbReference>
<keyword evidence="2" id="KW-0812">Transmembrane</keyword>
<dbReference type="GO" id="GO:0051539">
    <property type="term" value="F:4 iron, 4 sulfur cluster binding"/>
    <property type="evidence" value="ECO:0007669"/>
    <property type="project" value="UniProtKB-KW"/>
</dbReference>